<dbReference type="Gene3D" id="3.30.310.50">
    <property type="entry name" value="Alpha-D-phosphohexomutase, C-terminal domain"/>
    <property type="match status" value="1"/>
</dbReference>
<dbReference type="SUPFAM" id="SSF53738">
    <property type="entry name" value="Phosphoglucomutase, first 3 domains"/>
    <property type="match status" value="3"/>
</dbReference>
<comment type="caution">
    <text evidence="11">The sequence shown here is derived from an EMBL/GenBank/DDBJ whole genome shotgun (WGS) entry which is preliminary data.</text>
</comment>
<feature type="domain" description="Alpha-D-phosphohexomutase alpha/beta/alpha" evidence="8">
    <location>
        <begin position="13"/>
        <end position="139"/>
    </location>
</feature>
<dbReference type="RefSeq" id="WP_344145681.1">
    <property type="nucleotide sequence ID" value="NZ_BAAAQR010000001.1"/>
</dbReference>
<dbReference type="InterPro" id="IPR005843">
    <property type="entry name" value="A-D-PHexomutase_C"/>
</dbReference>
<keyword evidence="5" id="KW-0460">Magnesium</keyword>
<feature type="domain" description="Alpha-D-phosphohexomutase C-terminal" evidence="7">
    <location>
        <begin position="378"/>
        <end position="451"/>
    </location>
</feature>
<reference evidence="11 12" key="1">
    <citation type="journal article" date="2019" name="Int. J. Syst. Evol. Microbiol.">
        <title>The Global Catalogue of Microorganisms (GCM) 10K type strain sequencing project: providing services to taxonomists for standard genome sequencing and annotation.</title>
        <authorList>
            <consortium name="The Broad Institute Genomics Platform"/>
            <consortium name="The Broad Institute Genome Sequencing Center for Infectious Disease"/>
            <person name="Wu L."/>
            <person name="Ma J."/>
        </authorList>
    </citation>
    <scope>NUCLEOTIDE SEQUENCE [LARGE SCALE GENOMIC DNA]</scope>
    <source>
        <strain evidence="11 12">JCM 16022</strain>
    </source>
</reference>
<dbReference type="InterPro" id="IPR005841">
    <property type="entry name" value="Alpha-D-phosphohexomutase_SF"/>
</dbReference>
<dbReference type="Pfam" id="PF02880">
    <property type="entry name" value="PGM_PMM_III"/>
    <property type="match status" value="1"/>
</dbReference>
<evidence type="ECO:0000259" key="9">
    <source>
        <dbReference type="Pfam" id="PF02879"/>
    </source>
</evidence>
<evidence type="ECO:0000256" key="4">
    <source>
        <dbReference type="ARBA" id="ARBA00022723"/>
    </source>
</evidence>
<protein>
    <submittedName>
        <fullName evidence="11">Phosphomannomutase/phosphoglucomutase</fullName>
    </submittedName>
</protein>
<accession>A0ABN2Z120</accession>
<dbReference type="Pfam" id="PF02879">
    <property type="entry name" value="PGM_PMM_II"/>
    <property type="match status" value="1"/>
</dbReference>
<organism evidence="11 12">
    <name type="scientific">Nocardioides koreensis</name>
    <dbReference type="NCBI Taxonomy" id="433651"/>
    <lineage>
        <taxon>Bacteria</taxon>
        <taxon>Bacillati</taxon>
        <taxon>Actinomycetota</taxon>
        <taxon>Actinomycetes</taxon>
        <taxon>Propionibacteriales</taxon>
        <taxon>Nocardioidaceae</taxon>
        <taxon>Nocardioides</taxon>
    </lineage>
</organism>
<evidence type="ECO:0000259" key="8">
    <source>
        <dbReference type="Pfam" id="PF02878"/>
    </source>
</evidence>
<keyword evidence="12" id="KW-1185">Reference proteome</keyword>
<dbReference type="NCBIfam" id="NF007088">
    <property type="entry name" value="PRK09542.1"/>
    <property type="match status" value="1"/>
</dbReference>
<dbReference type="Pfam" id="PF02878">
    <property type="entry name" value="PGM_PMM_I"/>
    <property type="match status" value="1"/>
</dbReference>
<dbReference type="Pfam" id="PF00408">
    <property type="entry name" value="PGM_PMM_IV"/>
    <property type="match status" value="1"/>
</dbReference>
<comment type="similarity">
    <text evidence="2">Belongs to the phosphohexose mutase family.</text>
</comment>
<dbReference type="PRINTS" id="PR00509">
    <property type="entry name" value="PGMPMM"/>
</dbReference>
<dbReference type="Proteomes" id="UP001501771">
    <property type="component" value="Unassembled WGS sequence"/>
</dbReference>
<dbReference type="PANTHER" id="PTHR43771:SF1">
    <property type="entry name" value="PHOSPHOMANNOMUTASE"/>
    <property type="match status" value="1"/>
</dbReference>
<dbReference type="PANTHER" id="PTHR43771">
    <property type="entry name" value="PHOSPHOMANNOMUTASE"/>
    <property type="match status" value="1"/>
</dbReference>
<keyword evidence="3" id="KW-0597">Phosphoprotein</keyword>
<evidence type="ECO:0000256" key="5">
    <source>
        <dbReference type="ARBA" id="ARBA00022842"/>
    </source>
</evidence>
<evidence type="ECO:0000313" key="11">
    <source>
        <dbReference type="EMBL" id="GAA2135141.1"/>
    </source>
</evidence>
<comment type="cofactor">
    <cofactor evidence="1">
        <name>Mg(2+)</name>
        <dbReference type="ChEBI" id="CHEBI:18420"/>
    </cofactor>
</comment>
<proteinExistence type="inferred from homology"/>
<evidence type="ECO:0000259" key="7">
    <source>
        <dbReference type="Pfam" id="PF00408"/>
    </source>
</evidence>
<gene>
    <name evidence="11" type="ORF">GCM10009844_00090</name>
</gene>
<dbReference type="InterPro" id="IPR005845">
    <property type="entry name" value="A-D-PHexomutase_a/b/a-II"/>
</dbReference>
<evidence type="ECO:0000259" key="10">
    <source>
        <dbReference type="Pfam" id="PF02880"/>
    </source>
</evidence>
<evidence type="ECO:0000256" key="2">
    <source>
        <dbReference type="ARBA" id="ARBA00010231"/>
    </source>
</evidence>
<evidence type="ECO:0000256" key="3">
    <source>
        <dbReference type="ARBA" id="ARBA00022553"/>
    </source>
</evidence>
<dbReference type="Gene3D" id="3.40.120.10">
    <property type="entry name" value="Alpha-D-Glucose-1,6-Bisphosphate, subunit A, domain 3"/>
    <property type="match status" value="3"/>
</dbReference>
<feature type="domain" description="Alpha-D-phosphohexomutase alpha/beta/alpha" evidence="10">
    <location>
        <begin position="269"/>
        <end position="373"/>
    </location>
</feature>
<dbReference type="InterPro" id="IPR016055">
    <property type="entry name" value="A-D-PHexomutase_a/b/a-I/II/III"/>
</dbReference>
<evidence type="ECO:0000256" key="1">
    <source>
        <dbReference type="ARBA" id="ARBA00001946"/>
    </source>
</evidence>
<keyword evidence="4" id="KW-0479">Metal-binding</keyword>
<dbReference type="SUPFAM" id="SSF55957">
    <property type="entry name" value="Phosphoglucomutase, C-terminal domain"/>
    <property type="match status" value="1"/>
</dbReference>
<dbReference type="EMBL" id="BAAAQR010000001">
    <property type="protein sequence ID" value="GAA2135141.1"/>
    <property type="molecule type" value="Genomic_DNA"/>
</dbReference>
<keyword evidence="6" id="KW-0413">Isomerase</keyword>
<dbReference type="InterPro" id="IPR005844">
    <property type="entry name" value="A-D-PHexomutase_a/b/a-I"/>
</dbReference>
<dbReference type="InterPro" id="IPR005846">
    <property type="entry name" value="A-D-PHexomutase_a/b/a-III"/>
</dbReference>
<evidence type="ECO:0000313" key="12">
    <source>
        <dbReference type="Proteomes" id="UP001501771"/>
    </source>
</evidence>
<evidence type="ECO:0000256" key="6">
    <source>
        <dbReference type="ARBA" id="ARBA00023235"/>
    </source>
</evidence>
<name>A0ABN2Z120_9ACTN</name>
<feature type="domain" description="Alpha-D-phosphohexomutase alpha/beta/alpha" evidence="9">
    <location>
        <begin position="158"/>
        <end position="259"/>
    </location>
</feature>
<dbReference type="InterPro" id="IPR036900">
    <property type="entry name" value="A-D-PHexomutase_C_sf"/>
</dbReference>
<sequence>MRRALDPANLDAVFKAYDVRGVVPDQLDEELSRATGRAYVEVLGADTVVVGHDMRPSSPGMAGAFADGAAEAGADVVLVGLASTDQLYFASGHLGHPGAMFTASHNPAQYNGIKMCRAGAQPVGLDTGLAEIRDAVAAGSTATSTRQGTITSHDVLEAYAAHLLTLVPIEGRRLKVVVDAGNGMAGHTAPAVFGRLGEDRVEVVPMYFELDGTFPNHEANPIDPDNLVDLQKRVLSEGADVGLAFDGDADRCFLVDERGAAVSPSTLTALIAARELAKEPGATVIHNLITSRAVPEIVTELGGKPVRTRVGHSFIKARMAETDAIFGGEHSGHFYFRDFWRADSGMLAALHALAALAETDRTLSDLLGDYERYVVSGEINSTVADQGAVVAEIEEAYGRLDGVTTDRLDGLTVTHPDWWFNVRPSNTEPLLRLNAEGRDQATMVEVRDAVLAIIRRERP</sequence>
<dbReference type="CDD" id="cd03089">
    <property type="entry name" value="PMM_PGM"/>
    <property type="match status" value="1"/>
</dbReference>